<dbReference type="EMBL" id="QBKP01000001">
    <property type="protein sequence ID" value="PTX53487.1"/>
    <property type="molecule type" value="Genomic_DNA"/>
</dbReference>
<dbReference type="AlphaFoldDB" id="A0A2T6BBR4"/>
<organism evidence="2 3">
    <name type="scientific">Gemmobacter caeni</name>
    <dbReference type="NCBI Taxonomy" id="589035"/>
    <lineage>
        <taxon>Bacteria</taxon>
        <taxon>Pseudomonadati</taxon>
        <taxon>Pseudomonadota</taxon>
        <taxon>Alphaproteobacteria</taxon>
        <taxon>Rhodobacterales</taxon>
        <taxon>Paracoccaceae</taxon>
        <taxon>Gemmobacter</taxon>
    </lineage>
</organism>
<sequence length="388" mass="42164">MTERTIYVFAKSGVSITRINGAATNQNDIIGNALNGDAFSWEVPYDLALTFSGPTTAIHFDDSDGYLTDDPFSGATVIDQRLTQSLNINGTTYNPSNETIRWKYPPPVGVENEYEVTLYDAAGHSYRMVGVSITQGYTTQVVGVMFEGEQPPAGTKLYYLQRISSYSGYGQSTPIIDPVTCFLAGTRIETGDGPRPIESLRAGDMVRTLHHGMQPLRWIGHSTVRGIGLNAPVQIAAGIMGNTEALSVSPNHRILLRCAEAELFFGSTEVLVPAKFLIDGQSVHSMPARQVDYLHLLLDRHETVFSNNVATESLFAGQVALDSLDTAAVDELRDLMPGLDLRHHRLSHRSLNRGEAALLLSHLRAGGTGMRLPGIVLSAPPARTRKAA</sequence>
<name>A0A2T6BBR4_9RHOB</name>
<dbReference type="Proteomes" id="UP000244224">
    <property type="component" value="Unassembled WGS sequence"/>
</dbReference>
<dbReference type="OrthoDB" id="6305173at2"/>
<keyword evidence="3" id="KW-1185">Reference proteome</keyword>
<dbReference type="Gene3D" id="2.170.16.10">
    <property type="entry name" value="Hedgehog/Intein (Hint) domain"/>
    <property type="match status" value="1"/>
</dbReference>
<dbReference type="RefSeq" id="WP_108127182.1">
    <property type="nucleotide sequence ID" value="NZ_QBKP01000001.1"/>
</dbReference>
<proteinExistence type="predicted"/>
<evidence type="ECO:0000259" key="1">
    <source>
        <dbReference type="Pfam" id="PF13403"/>
    </source>
</evidence>
<dbReference type="Pfam" id="PF13403">
    <property type="entry name" value="Hint_2"/>
    <property type="match status" value="1"/>
</dbReference>
<comment type="caution">
    <text evidence="2">The sequence shown here is derived from an EMBL/GenBank/DDBJ whole genome shotgun (WGS) entry which is preliminary data.</text>
</comment>
<reference evidence="2 3" key="1">
    <citation type="submission" date="2018-04" db="EMBL/GenBank/DDBJ databases">
        <title>Genomic Encyclopedia of Archaeal and Bacterial Type Strains, Phase II (KMG-II): from individual species to whole genera.</title>
        <authorList>
            <person name="Goeker M."/>
        </authorList>
    </citation>
    <scope>NUCLEOTIDE SEQUENCE [LARGE SCALE GENOMIC DNA]</scope>
    <source>
        <strain evidence="2 3">DSM 21823</strain>
    </source>
</reference>
<protein>
    <submittedName>
        <fullName evidence="2">Hint domain-containing protein</fullName>
    </submittedName>
</protein>
<evidence type="ECO:0000313" key="2">
    <source>
        <dbReference type="EMBL" id="PTX53487.1"/>
    </source>
</evidence>
<accession>A0A2T6BBR4</accession>
<feature type="domain" description="Hedgehog/Intein (Hint)" evidence="1">
    <location>
        <begin position="180"/>
        <end position="317"/>
    </location>
</feature>
<dbReference type="InterPro" id="IPR036844">
    <property type="entry name" value="Hint_dom_sf"/>
</dbReference>
<dbReference type="SUPFAM" id="SSF51294">
    <property type="entry name" value="Hedgehog/intein (Hint) domain"/>
    <property type="match status" value="1"/>
</dbReference>
<dbReference type="InterPro" id="IPR028992">
    <property type="entry name" value="Hedgehog/Intein_dom"/>
</dbReference>
<gene>
    <name evidence="2" type="ORF">C8N34_101404</name>
</gene>
<evidence type="ECO:0000313" key="3">
    <source>
        <dbReference type="Proteomes" id="UP000244224"/>
    </source>
</evidence>